<keyword evidence="4" id="KW-1185">Reference proteome</keyword>
<dbReference type="PANTHER" id="PTHR43477">
    <property type="entry name" value="DIHYDROANTICAPSIN 7-DEHYDROGENASE"/>
    <property type="match status" value="1"/>
</dbReference>
<comment type="similarity">
    <text evidence="1">Belongs to the short-chain dehydrogenases/reductases (SDR) family.</text>
</comment>
<name>X0RER4_RHOWR</name>
<evidence type="ECO:0000256" key="1">
    <source>
        <dbReference type="ARBA" id="ARBA00006484"/>
    </source>
</evidence>
<dbReference type="RefSeq" id="WP_037242419.1">
    <property type="nucleotide sequence ID" value="NZ_BAWF01000093.1"/>
</dbReference>
<sequence>MGGHELVADLGYGGRSVVVAGGGGQGMGAAAVSLLVAMGADVTVLDLRESDVEGARFRQTDLSSPAAIDKAVEELGTVDALFNCQGISGSAPGTDATTVMAVNFLGVRHLTEALLPKMSDGSAVVSISSAGGLGWERKVSQITSLLAAGDMNKGLVWCEGERSGVLRAAFPNAYAFSKQALIFWSLQLSETSISRGVRVNVTCPGSTATPMAGDFPDMGVETMNHPIGRTSVPVEQAWPIVFLNSPRASYINGVNVPVDGGNNAARVIGRMVQGS</sequence>
<protein>
    <submittedName>
        <fullName evidence="3">Putative oxidoreductase</fullName>
    </submittedName>
</protein>
<dbReference type="PRINTS" id="PR00081">
    <property type="entry name" value="GDHRDH"/>
</dbReference>
<reference evidence="3 4" key="1">
    <citation type="submission" date="2014-02" db="EMBL/GenBank/DDBJ databases">
        <title>Whole genome shotgun sequence of Rhodococcus wratislaviensis NBRC 100605.</title>
        <authorList>
            <person name="Hosoyama A."/>
            <person name="Tsuchikane K."/>
            <person name="Yoshida I."/>
            <person name="Ohji S."/>
            <person name="Ichikawa N."/>
            <person name="Yamazoe A."/>
            <person name="Fujita N."/>
        </authorList>
    </citation>
    <scope>NUCLEOTIDE SEQUENCE [LARGE SCALE GENOMIC DNA]</scope>
    <source>
        <strain evidence="3 4">NBRC 100605</strain>
    </source>
</reference>
<accession>X0RER4</accession>
<dbReference type="PANTHER" id="PTHR43477:SF1">
    <property type="entry name" value="DIHYDROANTICAPSIN 7-DEHYDROGENASE"/>
    <property type="match status" value="1"/>
</dbReference>
<dbReference type="Pfam" id="PF13561">
    <property type="entry name" value="adh_short_C2"/>
    <property type="match status" value="1"/>
</dbReference>
<comment type="caution">
    <text evidence="3">The sequence shown here is derived from an EMBL/GenBank/DDBJ whole genome shotgun (WGS) entry which is preliminary data.</text>
</comment>
<evidence type="ECO:0000256" key="2">
    <source>
        <dbReference type="ARBA" id="ARBA00023002"/>
    </source>
</evidence>
<proteinExistence type="inferred from homology"/>
<dbReference type="SUPFAM" id="SSF51735">
    <property type="entry name" value="NAD(P)-binding Rossmann-fold domains"/>
    <property type="match status" value="1"/>
</dbReference>
<dbReference type="EMBL" id="BAWF01000093">
    <property type="protein sequence ID" value="GAF49525.1"/>
    <property type="molecule type" value="Genomic_DNA"/>
</dbReference>
<evidence type="ECO:0000313" key="3">
    <source>
        <dbReference type="EMBL" id="GAF49525.1"/>
    </source>
</evidence>
<dbReference type="Pfam" id="PF00106">
    <property type="entry name" value="adh_short"/>
    <property type="match status" value="1"/>
</dbReference>
<keyword evidence="2" id="KW-0560">Oxidoreductase</keyword>
<organism evidence="3 4">
    <name type="scientific">Rhodococcus wratislaviensis NBRC 100605</name>
    <dbReference type="NCBI Taxonomy" id="1219028"/>
    <lineage>
        <taxon>Bacteria</taxon>
        <taxon>Bacillati</taxon>
        <taxon>Actinomycetota</taxon>
        <taxon>Actinomycetes</taxon>
        <taxon>Mycobacteriales</taxon>
        <taxon>Nocardiaceae</taxon>
        <taxon>Rhodococcus</taxon>
    </lineage>
</organism>
<dbReference type="InterPro" id="IPR002347">
    <property type="entry name" value="SDR_fam"/>
</dbReference>
<evidence type="ECO:0000313" key="4">
    <source>
        <dbReference type="Proteomes" id="UP000019491"/>
    </source>
</evidence>
<dbReference type="GO" id="GO:0016491">
    <property type="term" value="F:oxidoreductase activity"/>
    <property type="evidence" value="ECO:0007669"/>
    <property type="project" value="UniProtKB-KW"/>
</dbReference>
<dbReference type="OrthoDB" id="5786478at2"/>
<dbReference type="InterPro" id="IPR036291">
    <property type="entry name" value="NAD(P)-bd_dom_sf"/>
</dbReference>
<gene>
    <name evidence="3" type="ORF">RW1_093_00120</name>
</gene>
<dbReference type="Gene3D" id="3.40.50.720">
    <property type="entry name" value="NAD(P)-binding Rossmann-like Domain"/>
    <property type="match status" value="1"/>
</dbReference>
<dbReference type="Proteomes" id="UP000019491">
    <property type="component" value="Unassembled WGS sequence"/>
</dbReference>
<dbReference type="AlphaFoldDB" id="X0RER4"/>
<dbReference type="InterPro" id="IPR051122">
    <property type="entry name" value="SDR_DHRS6-like"/>
</dbReference>